<sequence length="606" mass="71200">MEKKDDSAYWARKKSLPPSEQLLRGELGALLSDGVNDTSYLEEEQSQVKQELIILCTKFKKCLDLRDKYMALSLQRLGDNPKDRDDWKIYPPPPYRAFAQSRSCNEPLVVNENDEKRTPVEVGEDFSFEECEIPEEHEYSFAIDDQGVFQVYKTQDDLEGGKPAYRVPDTKEYFMDLDCILEIISYGPVKSYAYRRLLYLESKWDMYTLLKEFKEIADSKDQVINRDNKILTLIEVFESLKLTAYDLSIDTLDMHAHTDTFHRFDKFNLKYNPVGESRLREIFLKTDNFINGRYLAELTKEVIADLEASKYQMAEYRVSIYGRSRNEWDKLAKWVVSHKLFSLNVRWLIQVPRLYSTYREAKIVENFEDIVKNIFEPLFEVTKDPRTHPELHVFLQRVVGFDSVDDESKAERRIHKKYPRPKEWITTLNPPYSYYLYYMGLNISLSTDDPLQFHFTKEPLIEEYSVAAQIWKLSSSDMCELARNSVVQSGFEMAIKKHWLGVNWFLSGEHGNDIHKTNVPNIRMQFRRETLEEEIKTIEDYSVKSAPSFDRSYFQLEATSPLGSPTQGKNKLFFSETDVDVIPGVAMFYERAHKLPKKYRKSNVDE</sequence>
<keyword evidence="2" id="KW-1185">Reference proteome</keyword>
<gene>
    <name evidence="1" type="ORF">ACOLOM_LOCUS3970</name>
</gene>
<reference evidence="1" key="1">
    <citation type="submission" date="2021-06" db="EMBL/GenBank/DDBJ databases">
        <authorList>
            <person name="Kallberg Y."/>
            <person name="Tangrot J."/>
            <person name="Rosling A."/>
        </authorList>
    </citation>
    <scope>NUCLEOTIDE SEQUENCE</scope>
    <source>
        <strain evidence="1">CL356</strain>
    </source>
</reference>
<comment type="caution">
    <text evidence="1">The sequence shown here is derived from an EMBL/GenBank/DDBJ whole genome shotgun (WGS) entry which is preliminary data.</text>
</comment>
<organism evidence="1 2">
    <name type="scientific">Acaulospora colombiana</name>
    <dbReference type="NCBI Taxonomy" id="27376"/>
    <lineage>
        <taxon>Eukaryota</taxon>
        <taxon>Fungi</taxon>
        <taxon>Fungi incertae sedis</taxon>
        <taxon>Mucoromycota</taxon>
        <taxon>Glomeromycotina</taxon>
        <taxon>Glomeromycetes</taxon>
        <taxon>Diversisporales</taxon>
        <taxon>Acaulosporaceae</taxon>
        <taxon>Acaulospora</taxon>
    </lineage>
</organism>
<proteinExistence type="predicted"/>
<evidence type="ECO:0000313" key="1">
    <source>
        <dbReference type="EMBL" id="CAG8528434.1"/>
    </source>
</evidence>
<evidence type="ECO:0000313" key="2">
    <source>
        <dbReference type="Proteomes" id="UP000789525"/>
    </source>
</evidence>
<name>A0ACA9LK93_9GLOM</name>
<accession>A0ACA9LK93</accession>
<protein>
    <submittedName>
        <fullName evidence="1">16325_t:CDS:1</fullName>
    </submittedName>
</protein>
<dbReference type="Proteomes" id="UP000789525">
    <property type="component" value="Unassembled WGS sequence"/>
</dbReference>
<dbReference type="EMBL" id="CAJVPT010006188">
    <property type="protein sequence ID" value="CAG8528434.1"/>
    <property type="molecule type" value="Genomic_DNA"/>
</dbReference>